<keyword evidence="5 9" id="KW-0732">Signal</keyword>
<feature type="chain" id="PRO_5011824660" evidence="9">
    <location>
        <begin position="27"/>
        <end position="467"/>
    </location>
</feature>
<dbReference type="InterPro" id="IPR010131">
    <property type="entry name" value="MdtP/NodT-like"/>
</dbReference>
<evidence type="ECO:0000256" key="9">
    <source>
        <dbReference type="RuleBase" id="RU362097"/>
    </source>
</evidence>
<dbReference type="GO" id="GO:0005886">
    <property type="term" value="C:plasma membrane"/>
    <property type="evidence" value="ECO:0007669"/>
    <property type="project" value="UniProtKB-SubCell"/>
</dbReference>
<evidence type="ECO:0000256" key="8">
    <source>
        <dbReference type="ARBA" id="ARBA00023288"/>
    </source>
</evidence>
<name>A0A248LPW7_9NEIS</name>
<dbReference type="Pfam" id="PF02321">
    <property type="entry name" value="OEP"/>
    <property type="match status" value="2"/>
</dbReference>
<dbReference type="AlphaFoldDB" id="A0A248LPW7"/>
<keyword evidence="8 9" id="KW-0449">Lipoprotein</keyword>
<dbReference type="NCBIfam" id="TIGR01845">
    <property type="entry name" value="outer_NodT"/>
    <property type="match status" value="1"/>
</dbReference>
<evidence type="ECO:0000256" key="5">
    <source>
        <dbReference type="ARBA" id="ARBA00022729"/>
    </source>
</evidence>
<dbReference type="RefSeq" id="WP_161493576.1">
    <property type="nucleotide sequence ID" value="NZ_CP022115.1"/>
</dbReference>
<evidence type="ECO:0000313" key="10">
    <source>
        <dbReference type="EMBL" id="ASJ26153.1"/>
    </source>
</evidence>
<dbReference type="InterPro" id="IPR003423">
    <property type="entry name" value="OMP_efflux"/>
</dbReference>
<keyword evidence="3 9" id="KW-1134">Transmembrane beta strand</keyword>
<evidence type="ECO:0000256" key="2">
    <source>
        <dbReference type="ARBA" id="ARBA00007613"/>
    </source>
</evidence>
<evidence type="ECO:0000313" key="11">
    <source>
        <dbReference type="Proteomes" id="UP000197424"/>
    </source>
</evidence>
<evidence type="ECO:0000256" key="6">
    <source>
        <dbReference type="ARBA" id="ARBA00023136"/>
    </source>
</evidence>
<dbReference type="Proteomes" id="UP000197424">
    <property type="component" value="Chromosome"/>
</dbReference>
<evidence type="ECO:0000256" key="3">
    <source>
        <dbReference type="ARBA" id="ARBA00022452"/>
    </source>
</evidence>
<comment type="subcellular location">
    <subcellularLocation>
        <location evidence="9">Cell membrane</location>
        <topology evidence="9">Lipid-anchor</topology>
    </subcellularLocation>
    <subcellularLocation>
        <location evidence="1">Membrane</location>
    </subcellularLocation>
</comment>
<keyword evidence="6 9" id="KW-0472">Membrane</keyword>
<keyword evidence="4 9" id="KW-0812">Transmembrane</keyword>
<accession>A0A248LPW7</accession>
<dbReference type="PROSITE" id="PS51257">
    <property type="entry name" value="PROKAR_LIPOPROTEIN"/>
    <property type="match status" value="1"/>
</dbReference>
<gene>
    <name evidence="10" type="ORF">LHGZ1_3322</name>
</gene>
<dbReference type="PANTHER" id="PTHR30203:SF20">
    <property type="entry name" value="MULTIDRUG RESISTANCE OUTER MEMBRANE PROTEIN MDTP-RELATED"/>
    <property type="match status" value="1"/>
</dbReference>
<evidence type="ECO:0000256" key="4">
    <source>
        <dbReference type="ARBA" id="ARBA00022692"/>
    </source>
</evidence>
<dbReference type="GO" id="GO:0015562">
    <property type="term" value="F:efflux transmembrane transporter activity"/>
    <property type="evidence" value="ECO:0007669"/>
    <property type="project" value="InterPro"/>
</dbReference>
<dbReference type="EMBL" id="CP022115">
    <property type="protein sequence ID" value="ASJ26153.1"/>
    <property type="molecule type" value="Genomic_DNA"/>
</dbReference>
<keyword evidence="7 9" id="KW-0564">Palmitate</keyword>
<organism evidence="10 11">
    <name type="scientific">Laribacter hongkongensis</name>
    <dbReference type="NCBI Taxonomy" id="168471"/>
    <lineage>
        <taxon>Bacteria</taxon>
        <taxon>Pseudomonadati</taxon>
        <taxon>Pseudomonadota</taxon>
        <taxon>Betaproteobacteria</taxon>
        <taxon>Neisseriales</taxon>
        <taxon>Aquaspirillaceae</taxon>
        <taxon>Laribacter</taxon>
    </lineage>
</organism>
<evidence type="ECO:0000256" key="7">
    <source>
        <dbReference type="ARBA" id="ARBA00023139"/>
    </source>
</evidence>
<dbReference type="Gene3D" id="1.20.1600.10">
    <property type="entry name" value="Outer membrane efflux proteins (OEP)"/>
    <property type="match status" value="1"/>
</dbReference>
<comment type="similarity">
    <text evidence="2 9">Belongs to the outer membrane factor (OMF) (TC 1.B.17) family.</text>
</comment>
<evidence type="ECO:0000256" key="1">
    <source>
        <dbReference type="ARBA" id="ARBA00004370"/>
    </source>
</evidence>
<dbReference type="Gene3D" id="2.20.200.10">
    <property type="entry name" value="Outer membrane efflux proteins (OEP)"/>
    <property type="match status" value="1"/>
</dbReference>
<feature type="signal peptide" evidence="9">
    <location>
        <begin position="1"/>
        <end position="26"/>
    </location>
</feature>
<dbReference type="PANTHER" id="PTHR30203">
    <property type="entry name" value="OUTER MEMBRANE CATION EFFLUX PROTEIN"/>
    <property type="match status" value="1"/>
</dbReference>
<dbReference type="SUPFAM" id="SSF56954">
    <property type="entry name" value="Outer membrane efflux proteins (OEP)"/>
    <property type="match status" value="1"/>
</dbReference>
<proteinExistence type="inferred from homology"/>
<reference evidence="11" key="1">
    <citation type="submission" date="2017-06" db="EMBL/GenBank/DDBJ databases">
        <title>Whole genome sequence of Laribacter hongkongensis LHGZ1.</title>
        <authorList>
            <person name="Chen D."/>
            <person name="Wu H."/>
            <person name="Chen J."/>
        </authorList>
    </citation>
    <scope>NUCLEOTIDE SEQUENCE [LARGE SCALE GENOMIC DNA]</scope>
    <source>
        <strain evidence="11">LHGZ1</strain>
    </source>
</reference>
<sequence length="467" mass="48663">MKFPLSCPLWLVAASALLVGCASTHGIEPQTRTPDPAALALVPASSATAVRPVADDAWQALGSPALAGLVQRALSDNPDLAAAAARVRAAGATLLQARSRRLPQLDARLTVERLRESANGLYPPPIGGQWYTLYQPEVTFSYLFDFWGQMAALARSAEAGVAVAAARERDVRRLLGYAVAMQYVALAESVERQELLSRELATFEARQSLLQQRVAAGLTPRSTLAVLRAATEQQRGVLAAAGQQVALNRHALAQLTGQGPEATRRFMPSPLPDPAALVLPSEPTLAALVSRPDVEAARLAITAAAEDIYAARAAFYPSISLSAFAGLSAQDTGDLLTRASRMFGLAPVIDLPLFDGGRRRAGLAAASAGFDAANASYTASLITAAREAADGYAAVEASQTVQQAATAARAEAGLALRLAGERAGAGIGSRETALAAEAELLAARQSETSARAAAWQARLATARALSR</sequence>
<protein>
    <submittedName>
        <fullName evidence="10">RND efflux system, outer membrane lipoprotein</fullName>
    </submittedName>
</protein>